<dbReference type="AlphaFoldDB" id="A0AAW2ZGG8"/>
<dbReference type="Gene3D" id="1.10.3080.10">
    <property type="entry name" value="Clc chloride channel"/>
    <property type="match status" value="1"/>
</dbReference>
<dbReference type="SUPFAM" id="SSF54631">
    <property type="entry name" value="CBS-domain pair"/>
    <property type="match status" value="1"/>
</dbReference>
<comment type="subcellular location">
    <subcellularLocation>
        <location evidence="1">Membrane</location>
        <topology evidence="1">Multi-pass membrane protein</topology>
    </subcellularLocation>
</comment>
<dbReference type="EMBL" id="JAOPGA020001383">
    <property type="protein sequence ID" value="KAL0487905.1"/>
    <property type="molecule type" value="Genomic_DNA"/>
</dbReference>
<dbReference type="Proteomes" id="UP001431209">
    <property type="component" value="Unassembled WGS sequence"/>
</dbReference>
<dbReference type="InterPro" id="IPR001807">
    <property type="entry name" value="ClC"/>
</dbReference>
<keyword evidence="12" id="KW-1185">Reference proteome</keyword>
<evidence type="ECO:0000256" key="4">
    <source>
        <dbReference type="ARBA" id="ARBA00022737"/>
    </source>
</evidence>
<comment type="caution">
    <text evidence="11">The sequence shown here is derived from an EMBL/GenBank/DDBJ whole genome shotgun (WGS) entry which is preliminary data.</text>
</comment>
<feature type="transmembrane region" description="Helical" evidence="9">
    <location>
        <begin position="96"/>
        <end position="118"/>
    </location>
</feature>
<dbReference type="InterPro" id="IPR000644">
    <property type="entry name" value="CBS_dom"/>
</dbReference>
<feature type="transmembrane region" description="Helical" evidence="9">
    <location>
        <begin position="243"/>
        <end position="266"/>
    </location>
</feature>
<feature type="transmembrane region" description="Helical" evidence="9">
    <location>
        <begin position="484"/>
        <end position="504"/>
    </location>
</feature>
<keyword evidence="3 9" id="KW-0812">Transmembrane</keyword>
<keyword evidence="7 9" id="KW-0472">Membrane</keyword>
<evidence type="ECO:0000256" key="3">
    <source>
        <dbReference type="ARBA" id="ARBA00022692"/>
    </source>
</evidence>
<dbReference type="GO" id="GO:0005247">
    <property type="term" value="F:voltage-gated chloride channel activity"/>
    <property type="evidence" value="ECO:0007669"/>
    <property type="project" value="TreeGrafter"/>
</dbReference>
<dbReference type="PRINTS" id="PR00762">
    <property type="entry name" value="CLCHANNEL"/>
</dbReference>
<feature type="transmembrane region" description="Helical" evidence="9">
    <location>
        <begin position="179"/>
        <end position="202"/>
    </location>
</feature>
<organism evidence="11 12">
    <name type="scientific">Acrasis kona</name>
    <dbReference type="NCBI Taxonomy" id="1008807"/>
    <lineage>
        <taxon>Eukaryota</taxon>
        <taxon>Discoba</taxon>
        <taxon>Heterolobosea</taxon>
        <taxon>Tetramitia</taxon>
        <taxon>Eutetramitia</taxon>
        <taxon>Acrasidae</taxon>
        <taxon>Acrasis</taxon>
    </lineage>
</organism>
<evidence type="ECO:0000256" key="8">
    <source>
        <dbReference type="ARBA" id="ARBA00023214"/>
    </source>
</evidence>
<dbReference type="SUPFAM" id="SSF81340">
    <property type="entry name" value="Clc chloride channel"/>
    <property type="match status" value="1"/>
</dbReference>
<dbReference type="InterPro" id="IPR014743">
    <property type="entry name" value="Cl-channel_core"/>
</dbReference>
<dbReference type="PANTHER" id="PTHR45720:SF10">
    <property type="entry name" value="CHLORIDE CHANNEL PROTEIN 2"/>
    <property type="match status" value="1"/>
</dbReference>
<sequence>MSVTLDVTYKDERRKMSEYESADYMGTSNEEFHIEDENYYQTTTIDPGAPTPRIRRKNTIGRRLRTELRKTKFGVFLLNNYKLLWRITQNITLSSIVFLALLGTITAAISIGIDYFIINLSRARDKFSSLTPFFASNYLLFIIYSTTFALLSASCVHLISPHSVGSGIPEMKSILSGVIMNRFLGFRCGIAKALGLVAAYAAGLSVGKEGPLVHIASCVAYQVMRLPIFNSIQRSDFMRNNMLAAACAAGMAATFGAPFGGVLFSIEVTATYYPVGNLWRSIFTTLFGSLLFYLLNNPITTKFPPLPYDPYEYLLFILLGVICGALGALFNRVVNQIVLVRSRPKLRESRYLIVALVAVVTSCLAFPMDPLLKQSNGEVTNILFDTSPLPTRRPLLSLFIFVVARFLLTAITVVLPISCGLFTPVYAVGAGVGRFMGEFVHLFVDTAVRPGGYAVVGAASLASGCTRTLSTAVILFELTGQLNYMVPVMIATVVATAVGNLFNLSIYDTIMKLRGLPYLSTIKPTAKTYNKTAQDIMRKDIQYIAVDSSLKSIVEGTKSTTHFSYPVVNDSTNMTLIGSVSRGQVEIVCEEYKRIASEKGEDAMSENVKPNFLFDRNLFLKIDDEERSQILLVDPAPFYINYLTPLTKIYFLFSMLGMSHAWVTKRGKLVGVVTKKDLIEIKT</sequence>
<accession>A0AAW2ZGG8</accession>
<feature type="transmembrane region" description="Helical" evidence="9">
    <location>
        <begin position="138"/>
        <end position="159"/>
    </location>
</feature>
<dbReference type="Pfam" id="PF00654">
    <property type="entry name" value="Voltage_CLC"/>
    <property type="match status" value="1"/>
</dbReference>
<dbReference type="GO" id="GO:0016020">
    <property type="term" value="C:membrane"/>
    <property type="evidence" value="ECO:0007669"/>
    <property type="project" value="UniProtKB-SubCell"/>
</dbReference>
<evidence type="ECO:0000256" key="7">
    <source>
        <dbReference type="ARBA" id="ARBA00023136"/>
    </source>
</evidence>
<evidence type="ECO:0000256" key="6">
    <source>
        <dbReference type="ARBA" id="ARBA00023065"/>
    </source>
</evidence>
<evidence type="ECO:0000256" key="2">
    <source>
        <dbReference type="ARBA" id="ARBA00022448"/>
    </source>
</evidence>
<dbReference type="CDD" id="cd04591">
    <property type="entry name" value="CBS_pair_voltage-gated_CLC_euk_bac"/>
    <property type="match status" value="1"/>
</dbReference>
<keyword evidence="4" id="KW-0677">Repeat</keyword>
<proteinExistence type="predicted"/>
<dbReference type="InterPro" id="IPR050970">
    <property type="entry name" value="Cl_channel_volt-gated"/>
</dbReference>
<keyword evidence="5 9" id="KW-1133">Transmembrane helix</keyword>
<evidence type="ECO:0000256" key="9">
    <source>
        <dbReference type="SAM" id="Phobius"/>
    </source>
</evidence>
<evidence type="ECO:0000313" key="12">
    <source>
        <dbReference type="Proteomes" id="UP001431209"/>
    </source>
</evidence>
<evidence type="ECO:0000259" key="10">
    <source>
        <dbReference type="Pfam" id="PF00571"/>
    </source>
</evidence>
<keyword evidence="6" id="KW-0406">Ion transport</keyword>
<dbReference type="PANTHER" id="PTHR45720">
    <property type="entry name" value="CHLORIDE CHANNEL PROTEIN 2"/>
    <property type="match status" value="1"/>
</dbReference>
<feature type="domain" description="CBS" evidence="10">
    <location>
        <begin position="635"/>
        <end position="680"/>
    </location>
</feature>
<feature type="transmembrane region" description="Helical" evidence="9">
    <location>
        <begin position="278"/>
        <end position="295"/>
    </location>
</feature>
<keyword evidence="8" id="KW-0868">Chloride</keyword>
<dbReference type="Gene3D" id="3.10.580.10">
    <property type="entry name" value="CBS-domain"/>
    <property type="match status" value="1"/>
</dbReference>
<name>A0AAW2ZGG8_9EUKA</name>
<evidence type="ECO:0000313" key="11">
    <source>
        <dbReference type="EMBL" id="KAL0487905.1"/>
    </source>
</evidence>
<keyword evidence="2" id="KW-0813">Transport</keyword>
<gene>
    <name evidence="11" type="ORF">AKO1_008895</name>
</gene>
<dbReference type="Pfam" id="PF00571">
    <property type="entry name" value="CBS"/>
    <property type="match status" value="1"/>
</dbReference>
<reference evidence="11 12" key="1">
    <citation type="submission" date="2024-03" db="EMBL/GenBank/DDBJ databases">
        <title>The Acrasis kona genome and developmental transcriptomes reveal deep origins of eukaryotic multicellular pathways.</title>
        <authorList>
            <person name="Sheikh S."/>
            <person name="Fu C.-J."/>
            <person name="Brown M.W."/>
            <person name="Baldauf S.L."/>
        </authorList>
    </citation>
    <scope>NUCLEOTIDE SEQUENCE [LARGE SCALE GENOMIC DNA]</scope>
    <source>
        <strain evidence="11 12">ATCC MYA-3509</strain>
    </source>
</reference>
<dbReference type="InterPro" id="IPR046342">
    <property type="entry name" value="CBS_dom_sf"/>
</dbReference>
<evidence type="ECO:0000256" key="5">
    <source>
        <dbReference type="ARBA" id="ARBA00022989"/>
    </source>
</evidence>
<protein>
    <recommendedName>
        <fullName evidence="10">CBS domain-containing protein</fullName>
    </recommendedName>
</protein>
<feature type="transmembrane region" description="Helical" evidence="9">
    <location>
        <begin position="351"/>
        <end position="368"/>
    </location>
</feature>
<feature type="transmembrane region" description="Helical" evidence="9">
    <location>
        <begin position="311"/>
        <end position="330"/>
    </location>
</feature>
<evidence type="ECO:0000256" key="1">
    <source>
        <dbReference type="ARBA" id="ARBA00004141"/>
    </source>
</evidence>